<dbReference type="InterPro" id="IPR036962">
    <property type="entry name" value="Glyco_hydro_3_N_sf"/>
</dbReference>
<evidence type="ECO:0000313" key="9">
    <source>
        <dbReference type="EMBL" id="KAJ9633277.1"/>
    </source>
</evidence>
<dbReference type="GO" id="GO:0008422">
    <property type="term" value="F:beta-glucosidase activity"/>
    <property type="evidence" value="ECO:0007669"/>
    <property type="project" value="UniProtKB-EC"/>
</dbReference>
<keyword evidence="10" id="KW-1185">Reference proteome</keyword>
<proteinExistence type="inferred from homology"/>
<evidence type="ECO:0000313" key="10">
    <source>
        <dbReference type="Proteomes" id="UP001172681"/>
    </source>
</evidence>
<keyword evidence="5" id="KW-0378">Hydrolase</keyword>
<evidence type="ECO:0000256" key="1">
    <source>
        <dbReference type="ARBA" id="ARBA00000448"/>
    </source>
</evidence>
<keyword evidence="4" id="KW-0732">Signal</keyword>
<dbReference type="SUPFAM" id="SSF52279">
    <property type="entry name" value="Beta-D-glucan exohydrolase, C-terminal domain"/>
    <property type="match status" value="1"/>
</dbReference>
<dbReference type="GO" id="GO:0009251">
    <property type="term" value="P:glucan catabolic process"/>
    <property type="evidence" value="ECO:0007669"/>
    <property type="project" value="TreeGrafter"/>
</dbReference>
<dbReference type="PRINTS" id="PR00133">
    <property type="entry name" value="GLHYDRLASE3"/>
</dbReference>
<accession>A0AA38Y2A0</accession>
<dbReference type="EMBL" id="JAPDRN010000048">
    <property type="protein sequence ID" value="KAJ9633277.1"/>
    <property type="molecule type" value="Genomic_DNA"/>
</dbReference>
<comment type="caution">
    <text evidence="9">The sequence shown here is derived from an EMBL/GenBank/DDBJ whole genome shotgun (WGS) entry which is preliminary data.</text>
</comment>
<dbReference type="AlphaFoldDB" id="A0AA38Y2A0"/>
<evidence type="ECO:0000256" key="6">
    <source>
        <dbReference type="ARBA" id="ARBA00023180"/>
    </source>
</evidence>
<evidence type="ECO:0000259" key="8">
    <source>
        <dbReference type="Pfam" id="PF00933"/>
    </source>
</evidence>
<keyword evidence="7" id="KW-0326">Glycosidase</keyword>
<dbReference type="PANTHER" id="PTHR30620:SF16">
    <property type="entry name" value="LYSOSOMAL BETA GLUCOSIDASE"/>
    <property type="match status" value="1"/>
</dbReference>
<dbReference type="EC" id="3.2.1.21" evidence="3"/>
<dbReference type="Gene3D" id="3.40.50.1700">
    <property type="entry name" value="Glycoside hydrolase family 3 C-terminal domain"/>
    <property type="match status" value="1"/>
</dbReference>
<dbReference type="SUPFAM" id="SSF51445">
    <property type="entry name" value="(Trans)glycosidases"/>
    <property type="match status" value="1"/>
</dbReference>
<dbReference type="PANTHER" id="PTHR30620">
    <property type="entry name" value="PERIPLASMIC BETA-GLUCOSIDASE-RELATED"/>
    <property type="match status" value="1"/>
</dbReference>
<dbReference type="Proteomes" id="UP001172681">
    <property type="component" value="Unassembled WGS sequence"/>
</dbReference>
<comment type="catalytic activity">
    <reaction evidence="1">
        <text>Hydrolysis of terminal, non-reducing beta-D-glucosyl residues with release of beta-D-glucose.</text>
        <dbReference type="EC" id="3.2.1.21"/>
    </reaction>
</comment>
<dbReference type="InterPro" id="IPR036881">
    <property type="entry name" value="Glyco_hydro_3_C_sf"/>
</dbReference>
<organism evidence="9 10">
    <name type="scientific">Knufia peltigerae</name>
    <dbReference type="NCBI Taxonomy" id="1002370"/>
    <lineage>
        <taxon>Eukaryota</taxon>
        <taxon>Fungi</taxon>
        <taxon>Dikarya</taxon>
        <taxon>Ascomycota</taxon>
        <taxon>Pezizomycotina</taxon>
        <taxon>Eurotiomycetes</taxon>
        <taxon>Chaetothyriomycetidae</taxon>
        <taxon>Chaetothyriales</taxon>
        <taxon>Trichomeriaceae</taxon>
        <taxon>Knufia</taxon>
    </lineage>
</organism>
<dbReference type="InterPro" id="IPR017853">
    <property type="entry name" value="GH"/>
</dbReference>
<evidence type="ECO:0000256" key="4">
    <source>
        <dbReference type="ARBA" id="ARBA00022729"/>
    </source>
</evidence>
<reference evidence="9" key="1">
    <citation type="submission" date="2022-10" db="EMBL/GenBank/DDBJ databases">
        <title>Culturing micro-colonial fungi from biological soil crusts in the Mojave desert and describing Neophaeococcomyces mojavensis, and introducing the new genera and species Taxawa tesnikishii.</title>
        <authorList>
            <person name="Kurbessoian T."/>
            <person name="Stajich J.E."/>
        </authorList>
    </citation>
    <scope>NUCLEOTIDE SEQUENCE</scope>
    <source>
        <strain evidence="9">TK_35</strain>
    </source>
</reference>
<dbReference type="Pfam" id="PF00933">
    <property type="entry name" value="Glyco_hydro_3"/>
    <property type="match status" value="1"/>
</dbReference>
<dbReference type="InterPro" id="IPR001764">
    <property type="entry name" value="Glyco_hydro_3_N"/>
</dbReference>
<evidence type="ECO:0000256" key="3">
    <source>
        <dbReference type="ARBA" id="ARBA00012744"/>
    </source>
</evidence>
<evidence type="ECO:0000256" key="5">
    <source>
        <dbReference type="ARBA" id="ARBA00022801"/>
    </source>
</evidence>
<evidence type="ECO:0000256" key="7">
    <source>
        <dbReference type="ARBA" id="ARBA00023295"/>
    </source>
</evidence>
<sequence length="634" mass="69522">MASSSKSESGKVFGDATLTEENVTPKYKDIDVPVSERVADLLSRMTLEEKAGQMFHDKVLMFNDANAQGTKRVMPTAESNIKDLNMSHFNLLGPVTDARETAKWYNDLQSFALTKTRLGIPITMSTDPRNHFAENIGTSFNAGTLSQWTEMLGLAALRDERLVEKFGDIARREYVALGIRCALSPQIDLATEYRWARINGGFGEDADLSGKLVQALLRGFQNSADGRIGRDSVSCVTKHFPGAGPQKDGEDAHFVYGKEQIYPADQFEYHLRPFRKAIEAGTRQIMPYYSKPVGLTGDDFGEEEVGFGFNKGIVTNLLREGLGYEGIVLTDWGLITDAVILGQDMPARAWGCEELGELERVVKILDAGCDQFGGESRPELVVEAVQKGLVDESRVDRSVAKLLAEKFELGLFDNPFVDVDAAAHIVGHPDFVREADASQRRSYTLLVNGCHEREDGADILPLRLPDLAGKKIYLENVDPGSFQARCCQSAAVQVVSTPAEADIALMRLMCPYEPRPGGFEARFHAGSLEFNAGEKSRQREIYNQVPVSIVDVHLDRPAVLSDIATQASALLVSYGSSTAAFLDVVFGLDGSGPEGRLPFDLPSSMAAVVESPSDAPYSTRDPLFRFGHGLRYRG</sequence>
<feature type="domain" description="Glycoside hydrolase family 3 N-terminal" evidence="8">
    <location>
        <begin position="46"/>
        <end position="403"/>
    </location>
</feature>
<comment type="similarity">
    <text evidence="2">Belongs to the glycosyl hydrolase 3 family.</text>
</comment>
<gene>
    <name evidence="9" type="ORF">H2204_007173</name>
</gene>
<evidence type="ECO:0000256" key="2">
    <source>
        <dbReference type="ARBA" id="ARBA00005336"/>
    </source>
</evidence>
<name>A0AA38Y2A0_9EURO</name>
<dbReference type="InterPro" id="IPR051915">
    <property type="entry name" value="Cellulose_Degrad_GH3"/>
</dbReference>
<protein>
    <recommendedName>
        <fullName evidence="3">beta-glucosidase</fullName>
        <ecNumber evidence="3">3.2.1.21</ecNumber>
    </recommendedName>
</protein>
<dbReference type="Gene3D" id="3.20.20.300">
    <property type="entry name" value="Glycoside hydrolase, family 3, N-terminal domain"/>
    <property type="match status" value="1"/>
</dbReference>
<keyword evidence="6" id="KW-0325">Glycoprotein</keyword>